<dbReference type="InterPro" id="IPR006286">
    <property type="entry name" value="C56_PfpI-like"/>
</dbReference>
<protein>
    <submittedName>
        <fullName evidence="4">Protein DJ-1 homolog D-like</fullName>
    </submittedName>
</protein>
<dbReference type="SUPFAM" id="SSF52317">
    <property type="entry name" value="Class I glutamine amidotransferase-like"/>
    <property type="match status" value="1"/>
</dbReference>
<dbReference type="InterPro" id="IPR002818">
    <property type="entry name" value="DJ-1/PfpI"/>
</dbReference>
<dbReference type="RefSeq" id="XP_029123479.1">
    <property type="nucleotide sequence ID" value="XM_029267646.1"/>
</dbReference>
<comment type="similarity">
    <text evidence="1">Belongs to the peptidase C56 family.</text>
</comment>
<keyword evidence="3" id="KW-1185">Reference proteome</keyword>
<dbReference type="AlphaFoldDB" id="A0A8N4IGP2"/>
<name>A0A8N4IGP2_ELAGV</name>
<dbReference type="PANTHER" id="PTHR42733:SF2">
    <property type="entry name" value="DJ-1_THIJ_PFPI FAMILY PROTEIN"/>
    <property type="match status" value="1"/>
</dbReference>
<proteinExistence type="inferred from homology"/>
<evidence type="ECO:0000259" key="2">
    <source>
        <dbReference type="Pfam" id="PF01965"/>
    </source>
</evidence>
<feature type="domain" description="DJ-1/PfpI" evidence="2">
    <location>
        <begin position="1"/>
        <end position="105"/>
    </location>
</feature>
<evidence type="ECO:0000313" key="3">
    <source>
        <dbReference type="Proteomes" id="UP000504607"/>
    </source>
</evidence>
<evidence type="ECO:0000313" key="4">
    <source>
        <dbReference type="RefSeq" id="XP_029123479.1"/>
    </source>
</evidence>
<accession>A0A8N4IGP2</accession>
<dbReference type="OrthoDB" id="543156at2759"/>
<organism evidence="3 4">
    <name type="scientific">Elaeis guineensis var. tenera</name>
    <name type="common">Oil palm</name>
    <dbReference type="NCBI Taxonomy" id="51953"/>
    <lineage>
        <taxon>Eukaryota</taxon>
        <taxon>Viridiplantae</taxon>
        <taxon>Streptophyta</taxon>
        <taxon>Embryophyta</taxon>
        <taxon>Tracheophyta</taxon>
        <taxon>Spermatophyta</taxon>
        <taxon>Magnoliopsida</taxon>
        <taxon>Liliopsida</taxon>
        <taxon>Arecaceae</taxon>
        <taxon>Arecoideae</taxon>
        <taxon>Cocoseae</taxon>
        <taxon>Elaeidinae</taxon>
        <taxon>Elaeis</taxon>
    </lineage>
</organism>
<gene>
    <name evidence="4" type="primary">LOC114914692</name>
</gene>
<dbReference type="InterPro" id="IPR029062">
    <property type="entry name" value="Class_I_gatase-like"/>
</dbReference>
<dbReference type="Proteomes" id="UP000504607">
    <property type="component" value="Chromosome 12"/>
</dbReference>
<evidence type="ECO:0000256" key="1">
    <source>
        <dbReference type="ARBA" id="ARBA00008542"/>
    </source>
</evidence>
<dbReference type="PANTHER" id="PTHR42733">
    <property type="entry name" value="DJ-1 PROTEIN"/>
    <property type="match status" value="1"/>
</dbReference>
<dbReference type="Gene3D" id="3.40.50.880">
    <property type="match status" value="1"/>
</dbReference>
<sequence>MVPFQALQAYGIAMDAVCPGKKAGEICRTAVHHGTGHQTYSESRGHNFTLNATFDEIYVSKYDGLVINTRRPGARVSCDKLNELVLGVSLKFSDTGKAIASICHG</sequence>
<reference evidence="4" key="1">
    <citation type="submission" date="2025-08" db="UniProtKB">
        <authorList>
            <consortium name="RefSeq"/>
        </authorList>
    </citation>
    <scope>IDENTIFICATION</scope>
</reference>
<dbReference type="Pfam" id="PF01965">
    <property type="entry name" value="DJ-1_PfpI"/>
    <property type="match status" value="1"/>
</dbReference>